<protein>
    <recommendedName>
        <fullName evidence="4">Secreted protein</fullName>
    </recommendedName>
</protein>
<evidence type="ECO:0008006" key="4">
    <source>
        <dbReference type="Google" id="ProtNLM"/>
    </source>
</evidence>
<organism evidence="2 3">
    <name type="scientific">Salinihabitans flavidus</name>
    <dbReference type="NCBI Taxonomy" id="569882"/>
    <lineage>
        <taxon>Bacteria</taxon>
        <taxon>Pseudomonadati</taxon>
        <taxon>Pseudomonadota</taxon>
        <taxon>Alphaproteobacteria</taxon>
        <taxon>Rhodobacterales</taxon>
        <taxon>Roseobacteraceae</taxon>
        <taxon>Salinihabitans</taxon>
    </lineage>
</organism>
<accession>A0A1H8W7W0</accession>
<dbReference type="AlphaFoldDB" id="A0A1H8W7W0"/>
<dbReference type="EMBL" id="FODS01000048">
    <property type="protein sequence ID" value="SEP23744.1"/>
    <property type="molecule type" value="Genomic_DNA"/>
</dbReference>
<keyword evidence="1" id="KW-0732">Signal</keyword>
<dbReference type="RefSeq" id="WP_093120725.1">
    <property type="nucleotide sequence ID" value="NZ_FODS01000048.1"/>
</dbReference>
<evidence type="ECO:0000313" key="2">
    <source>
        <dbReference type="EMBL" id="SEP23744.1"/>
    </source>
</evidence>
<dbReference type="STRING" id="569882.SAMN04490248_1486"/>
<keyword evidence="3" id="KW-1185">Reference proteome</keyword>
<evidence type="ECO:0000256" key="1">
    <source>
        <dbReference type="SAM" id="SignalP"/>
    </source>
</evidence>
<feature type="signal peptide" evidence="1">
    <location>
        <begin position="1"/>
        <end position="25"/>
    </location>
</feature>
<name>A0A1H8W7W0_9RHOB</name>
<gene>
    <name evidence="2" type="ORF">SAMN04490248_1486</name>
</gene>
<dbReference type="Proteomes" id="UP000198893">
    <property type="component" value="Unassembled WGS sequence"/>
</dbReference>
<evidence type="ECO:0000313" key="3">
    <source>
        <dbReference type="Proteomes" id="UP000198893"/>
    </source>
</evidence>
<proteinExistence type="predicted"/>
<sequence length="198" mass="20282">MVRFSAIRAAAAAATVLAAPATAKATSEAEIKVVVQSIAQLQVITGSSTTIMTDNTLTAAGDPSPLGGTSGMGHLQLSTNYCIGGIEFDFPTVTGIRGNPSAYYGAAEGLSTTNTLGVQPFVRFPTGSLSFGSLPALSGRATDAPLSASGLTYGLCDGTYDIFIGLVTRWDLTLPPEPMFAVPDTYRIPVTATIVSSP</sequence>
<reference evidence="2 3" key="1">
    <citation type="submission" date="2016-10" db="EMBL/GenBank/DDBJ databases">
        <authorList>
            <person name="de Groot N.N."/>
        </authorList>
    </citation>
    <scope>NUCLEOTIDE SEQUENCE [LARGE SCALE GENOMIC DNA]</scope>
    <source>
        <strain evidence="2 3">DSM 27842</strain>
    </source>
</reference>
<feature type="chain" id="PRO_5011605607" description="Secreted protein" evidence="1">
    <location>
        <begin position="26"/>
        <end position="198"/>
    </location>
</feature>